<sequence>MEGTKTENSTKDYGFTKILIFFIPLAISASLTAVSHVIINGTLSRAHHAEIIIANYAIALSLFSILERPAIVFRQTTSALAKGSTAFFNIAAFFVKISFFISVLCALIGFTRLGDWVFIYGFHANADSLTSLKVTFLVLAVVILFSGLRGLYQGVIINQLETKWVTLGVIIRLMGMFGLAICFIHFGLANTSVAGAIIFLAGMAIECLVSVWRGQTIVRGNSKYGSPLKQKEISSFYFPLVFYMSFQTILIPIIYSFLGKIQDVHLGIASFALAFSITNLVISFFMYTHQVVLQFYKHNKPAVIKCVIVFSIVPSLFLGALCFTGAGPWFMTKVMGADTRLAAESLNVLKFCLIKTAVFPWVDYFGGILMLQKSTKSLLKPQICNMAAVILVIIPVVYLHPELNGKAGAIAASVGELIGLVAVFLVVSHRQKYELQEQKAV</sequence>
<evidence type="ECO:0000313" key="3">
    <source>
        <dbReference type="Proteomes" id="UP000319671"/>
    </source>
</evidence>
<dbReference type="Proteomes" id="UP000319671">
    <property type="component" value="Unassembled WGS sequence"/>
</dbReference>
<feature type="transmembrane region" description="Helical" evidence="1">
    <location>
        <begin position="233"/>
        <end position="258"/>
    </location>
</feature>
<protein>
    <recommendedName>
        <fullName evidence="4">Na+-driven multidrug efflux pump</fullName>
    </recommendedName>
</protein>
<keyword evidence="3" id="KW-1185">Reference proteome</keyword>
<proteinExistence type="predicted"/>
<evidence type="ECO:0008006" key="4">
    <source>
        <dbReference type="Google" id="ProtNLM"/>
    </source>
</evidence>
<feature type="transmembrane region" description="Helical" evidence="1">
    <location>
        <begin position="164"/>
        <end position="186"/>
    </location>
</feature>
<feature type="transmembrane region" description="Helical" evidence="1">
    <location>
        <begin position="407"/>
        <end position="427"/>
    </location>
</feature>
<accession>A0A561DYL0</accession>
<keyword evidence="1" id="KW-0812">Transmembrane</keyword>
<feature type="transmembrane region" description="Helical" evidence="1">
    <location>
        <begin position="130"/>
        <end position="152"/>
    </location>
</feature>
<feature type="transmembrane region" description="Helical" evidence="1">
    <location>
        <begin position="307"/>
        <end position="328"/>
    </location>
</feature>
<gene>
    <name evidence="2" type="ORF">FB550_101464</name>
</gene>
<keyword evidence="1" id="KW-0472">Membrane</keyword>
<feature type="transmembrane region" description="Helical" evidence="1">
    <location>
        <begin position="348"/>
        <end position="371"/>
    </location>
</feature>
<dbReference type="AlphaFoldDB" id="A0A561DYL0"/>
<evidence type="ECO:0000313" key="2">
    <source>
        <dbReference type="EMBL" id="TWE08441.1"/>
    </source>
</evidence>
<feature type="transmembrane region" description="Helical" evidence="1">
    <location>
        <begin position="383"/>
        <end position="401"/>
    </location>
</feature>
<keyword evidence="1" id="KW-1133">Transmembrane helix</keyword>
<evidence type="ECO:0000256" key="1">
    <source>
        <dbReference type="SAM" id="Phobius"/>
    </source>
</evidence>
<feature type="transmembrane region" description="Helical" evidence="1">
    <location>
        <begin position="192"/>
        <end position="212"/>
    </location>
</feature>
<feature type="transmembrane region" description="Helical" evidence="1">
    <location>
        <begin position="264"/>
        <end position="287"/>
    </location>
</feature>
<comment type="caution">
    <text evidence="2">The sequence shown here is derived from an EMBL/GenBank/DDBJ whole genome shotgun (WGS) entry which is preliminary data.</text>
</comment>
<dbReference type="EMBL" id="VIVN01000001">
    <property type="protein sequence ID" value="TWE08441.1"/>
    <property type="molecule type" value="Genomic_DNA"/>
</dbReference>
<reference evidence="2 3" key="1">
    <citation type="submission" date="2019-06" db="EMBL/GenBank/DDBJ databases">
        <title>Sorghum-associated microbial communities from plants grown in Nebraska, USA.</title>
        <authorList>
            <person name="Schachtman D."/>
        </authorList>
    </citation>
    <scope>NUCLEOTIDE SEQUENCE [LARGE SCALE GENOMIC DNA]</scope>
    <source>
        <strain evidence="2 3">2482</strain>
    </source>
</reference>
<dbReference type="RefSeq" id="WP_144562125.1">
    <property type="nucleotide sequence ID" value="NZ_VIVN01000001.1"/>
</dbReference>
<organism evidence="2 3">
    <name type="scientific">Neobacillus bataviensis</name>
    <dbReference type="NCBI Taxonomy" id="220685"/>
    <lineage>
        <taxon>Bacteria</taxon>
        <taxon>Bacillati</taxon>
        <taxon>Bacillota</taxon>
        <taxon>Bacilli</taxon>
        <taxon>Bacillales</taxon>
        <taxon>Bacillaceae</taxon>
        <taxon>Neobacillus</taxon>
    </lineage>
</organism>
<feature type="transmembrane region" description="Helical" evidence="1">
    <location>
        <begin position="87"/>
        <end position="110"/>
    </location>
</feature>
<name>A0A561DYL0_9BACI</name>
<feature type="transmembrane region" description="Helical" evidence="1">
    <location>
        <begin position="18"/>
        <end position="39"/>
    </location>
</feature>
<feature type="transmembrane region" description="Helical" evidence="1">
    <location>
        <begin position="45"/>
        <end position="66"/>
    </location>
</feature>